<keyword evidence="6 11" id="KW-0963">Cytoplasm</keyword>
<dbReference type="PANTHER" id="PTHR43440">
    <property type="entry name" value="UREASE"/>
    <property type="match status" value="1"/>
</dbReference>
<comment type="catalytic activity">
    <reaction evidence="5 6 12">
        <text>urea + 2 H2O + H(+) = hydrogencarbonate + 2 NH4(+)</text>
        <dbReference type="Rhea" id="RHEA:20557"/>
        <dbReference type="ChEBI" id="CHEBI:15377"/>
        <dbReference type="ChEBI" id="CHEBI:15378"/>
        <dbReference type="ChEBI" id="CHEBI:16199"/>
        <dbReference type="ChEBI" id="CHEBI:17544"/>
        <dbReference type="ChEBI" id="CHEBI:28938"/>
        <dbReference type="EC" id="3.5.1.5"/>
    </reaction>
</comment>
<dbReference type="NCBIfam" id="NF009686">
    <property type="entry name" value="PRK13207.1"/>
    <property type="match status" value="1"/>
</dbReference>
<proteinExistence type="inferred from homology"/>
<dbReference type="PANTHER" id="PTHR43440:SF1">
    <property type="entry name" value="UREASE"/>
    <property type="match status" value="1"/>
</dbReference>
<evidence type="ECO:0000256" key="2">
    <source>
        <dbReference type="ARBA" id="ARBA00022596"/>
    </source>
</evidence>
<dbReference type="InterPro" id="IPR006680">
    <property type="entry name" value="Amidohydro-rel"/>
</dbReference>
<dbReference type="InterPro" id="IPR011612">
    <property type="entry name" value="Urease_alpha_N_dom"/>
</dbReference>
<keyword evidence="4 6" id="KW-0378">Hydrolase</keyword>
<gene>
    <name evidence="6 15" type="primary">ureC</name>
    <name evidence="15" type="ORF">CF651_05755</name>
</gene>
<feature type="binding site" evidence="6 9">
    <location>
        <position position="140"/>
    </location>
    <ligand>
        <name>Ni(2+)</name>
        <dbReference type="ChEBI" id="CHEBI:49786"/>
        <label>1</label>
    </ligand>
</feature>
<feature type="modified residue" description="N6-carboxylysine" evidence="6 8">
    <location>
        <position position="221"/>
    </location>
</feature>
<dbReference type="InterPro" id="IPR050112">
    <property type="entry name" value="Urease_alpha_subunit"/>
</dbReference>
<comment type="similarity">
    <text evidence="6 13">Belongs to the metallo-dependent hydrolases superfamily. Urease alpha subunit family.</text>
</comment>
<dbReference type="EC" id="3.5.1.5" evidence="6 7"/>
<evidence type="ECO:0000256" key="1">
    <source>
        <dbReference type="ARBA" id="ARBA00004897"/>
    </source>
</evidence>
<dbReference type="Gene3D" id="2.30.40.10">
    <property type="entry name" value="Urease, subunit C, domain 1"/>
    <property type="match status" value="1"/>
</dbReference>
<feature type="binding site" evidence="6 11">
    <location>
        <position position="223"/>
    </location>
    <ligand>
        <name>substrate</name>
    </ligand>
</feature>
<dbReference type="SUPFAM" id="SSF51338">
    <property type="entry name" value="Composite domain of metallo-dependent hydrolases"/>
    <property type="match status" value="2"/>
</dbReference>
<dbReference type="NCBIfam" id="TIGR01792">
    <property type="entry name" value="urease_alph"/>
    <property type="match status" value="1"/>
</dbReference>
<accession>A0A229UU81</accession>
<dbReference type="InterPro" id="IPR017951">
    <property type="entry name" value="Urease_asu_c"/>
</dbReference>
<dbReference type="HAMAP" id="MF_01953">
    <property type="entry name" value="Urease_alpha"/>
    <property type="match status" value="1"/>
</dbReference>
<feature type="active site" description="Proton donor" evidence="6 10">
    <location>
        <position position="324"/>
    </location>
</feature>
<comment type="PTM">
    <text evidence="8">Carbamylation allows a single lysine to coordinate two nickel ions.</text>
</comment>
<dbReference type="Pfam" id="PF00449">
    <property type="entry name" value="Urease_alpha"/>
    <property type="match status" value="1"/>
</dbReference>
<protein>
    <recommendedName>
        <fullName evidence="6 7">Urease subunit alpha</fullName>
        <ecNumber evidence="6 7">3.5.1.5</ecNumber>
    </recommendedName>
    <alternativeName>
        <fullName evidence="6">Urea amidohydrolase subunit alpha</fullName>
    </alternativeName>
</protein>
<evidence type="ECO:0000256" key="11">
    <source>
        <dbReference type="PROSITE-ProRule" id="PRU00700"/>
    </source>
</evidence>
<keyword evidence="16" id="KW-1185">Reference proteome</keyword>
<sequence length="576" mass="61767">MATMSRKAYAQMFGPTVGDAVRLADTELWAEIEADHTVYGEECKFGGGKVIRDGMGQSSRHTRDQGVLDTLITNAIIIDHWGVVKADIGIKDGLIAGIGKAGNPDLMDGVHPNMVVGASTEVIAGEGKIITAGGIDTHIHYICPQQIETALASGVTTMIGGGTGPAAGTSATTCTPGAWHMYRMLEAAEAFPMNLGFTGKGNAAFTAPLVEQVEAGAIGLKLHEDWGTTPAAIDACLKVADQYDVQVAIHTDTLNEAGFVEDTLAAIGGRTIHTYHTEGAGGGHAPDIIRAAAELNVLPSSTNPTRPYTVNTVEEHLDMLMVCHHLDSRIPEDVAFADSRIRPETIAAEDILHDMGVFSMLSSDSQAMGRVGEVIIRTWQTADKMKKQRGYLPAPGETSEPASEQDNFRIKRYVAKYTINPAITHGISHLVGSVEVGKLADLVVWSPMFFGIKPDLVLKGGIIAYAQMGDPNASIPTPQPVFGRPMFGSFGKALNHNITFISQAAYDLGVHEKLGLQKRIEPVKNCRSVTKKDMIHNGETPKLEVNPETYEVKVDGTAITCEPAVELPMAQRYFLF</sequence>
<dbReference type="InterPro" id="IPR017950">
    <property type="entry name" value="Urease_AS"/>
</dbReference>
<evidence type="ECO:0000259" key="14">
    <source>
        <dbReference type="PROSITE" id="PS51368"/>
    </source>
</evidence>
<dbReference type="PRINTS" id="PR01752">
    <property type="entry name" value="UREASE"/>
</dbReference>
<dbReference type="GO" id="GO:0016151">
    <property type="term" value="F:nickel cation binding"/>
    <property type="evidence" value="ECO:0007669"/>
    <property type="project" value="UniProtKB-UniRule"/>
</dbReference>
<evidence type="ECO:0000256" key="10">
    <source>
        <dbReference type="PIRSR" id="PIRSR611612-52"/>
    </source>
</evidence>
<evidence type="ECO:0000256" key="3">
    <source>
        <dbReference type="ARBA" id="ARBA00022723"/>
    </source>
</evidence>
<evidence type="ECO:0000313" key="15">
    <source>
        <dbReference type="EMBL" id="OXM87157.1"/>
    </source>
</evidence>
<dbReference type="GO" id="GO:0005737">
    <property type="term" value="C:cytoplasm"/>
    <property type="evidence" value="ECO:0007669"/>
    <property type="project" value="UniProtKB-SubCell"/>
</dbReference>
<evidence type="ECO:0000256" key="13">
    <source>
        <dbReference type="RuleBase" id="RU004158"/>
    </source>
</evidence>
<comment type="cofactor">
    <cofactor evidence="6 9 12">
        <name>Ni cation</name>
        <dbReference type="ChEBI" id="CHEBI:25516"/>
    </cofactor>
    <text evidence="6 9 12">Binds 2 nickel ions per subunit.</text>
</comment>
<dbReference type="PROSITE" id="PS00145">
    <property type="entry name" value="UREASE_2"/>
    <property type="match status" value="1"/>
</dbReference>
<dbReference type="PROSITE" id="PS01120">
    <property type="entry name" value="UREASE_1"/>
    <property type="match status" value="1"/>
</dbReference>
<dbReference type="Gene3D" id="3.20.20.140">
    <property type="entry name" value="Metal-dependent hydrolases"/>
    <property type="match status" value="1"/>
</dbReference>
<comment type="caution">
    <text evidence="15">The sequence shown here is derived from an EMBL/GenBank/DDBJ whole genome shotgun (WGS) entry which is preliminary data.</text>
</comment>
<comment type="pathway">
    <text evidence="1 6">Nitrogen metabolism; urea degradation; CO(2) and NH(3) from urea (urease route): step 1/1.</text>
</comment>
<dbReference type="InterPro" id="IPR032466">
    <property type="entry name" value="Metal_Hydrolase"/>
</dbReference>
<name>A0A229UU81_9BACL</name>
<feature type="binding site" description="via carbamate group" evidence="6 9">
    <location>
        <position position="221"/>
    </location>
    <ligand>
        <name>Ni(2+)</name>
        <dbReference type="ChEBI" id="CHEBI:49786"/>
        <label>2</label>
    </ligand>
</feature>
<dbReference type="PROSITE" id="PS51368">
    <property type="entry name" value="UREASE_3"/>
    <property type="match status" value="1"/>
</dbReference>
<comment type="PTM">
    <text evidence="6">Carboxylation allows a single lysine to coordinate two nickel ions.</text>
</comment>
<keyword evidence="3 6" id="KW-0479">Metal-binding</keyword>
<evidence type="ECO:0000256" key="6">
    <source>
        <dbReference type="HAMAP-Rule" id="MF_01953"/>
    </source>
</evidence>
<evidence type="ECO:0000256" key="7">
    <source>
        <dbReference type="NCBIfam" id="TIGR01792"/>
    </source>
</evidence>
<dbReference type="SUPFAM" id="SSF51556">
    <property type="entry name" value="Metallo-dependent hydrolases"/>
    <property type="match status" value="1"/>
</dbReference>
<feature type="binding site" evidence="6 9">
    <location>
        <position position="276"/>
    </location>
    <ligand>
        <name>Ni(2+)</name>
        <dbReference type="ChEBI" id="CHEBI:49786"/>
        <label>2</label>
    </ligand>
</feature>
<dbReference type="GO" id="GO:0043419">
    <property type="term" value="P:urea catabolic process"/>
    <property type="evidence" value="ECO:0007669"/>
    <property type="project" value="UniProtKB-UniRule"/>
</dbReference>
<dbReference type="CDD" id="cd00375">
    <property type="entry name" value="Urease_alpha"/>
    <property type="match status" value="1"/>
</dbReference>
<feature type="domain" description="Urease" evidence="14">
    <location>
        <begin position="133"/>
        <end position="576"/>
    </location>
</feature>
<dbReference type="Pfam" id="PF01979">
    <property type="entry name" value="Amidohydro_1"/>
    <property type="match status" value="1"/>
</dbReference>
<dbReference type="InterPro" id="IPR005848">
    <property type="entry name" value="Urease_asu"/>
</dbReference>
<dbReference type="Proteomes" id="UP000215509">
    <property type="component" value="Unassembled WGS sequence"/>
</dbReference>
<keyword evidence="2 6" id="KW-0533">Nickel</keyword>
<dbReference type="OrthoDB" id="9802793at2"/>
<evidence type="ECO:0000256" key="9">
    <source>
        <dbReference type="PIRSR" id="PIRSR611612-51"/>
    </source>
</evidence>
<dbReference type="InterPro" id="IPR029754">
    <property type="entry name" value="Urease_Ni-bd"/>
</dbReference>
<dbReference type="InterPro" id="IPR011059">
    <property type="entry name" value="Metal-dep_hydrolase_composite"/>
</dbReference>
<evidence type="ECO:0000256" key="12">
    <source>
        <dbReference type="RuleBase" id="RU000510"/>
    </source>
</evidence>
<dbReference type="AlphaFoldDB" id="A0A229UU81"/>
<comment type="subunit">
    <text evidence="6">Heterotrimer of UreA (gamma), UreB (beta) and UreC (alpha) subunits. Three heterotrimers associate to form the active enzyme.</text>
</comment>
<evidence type="ECO:0000256" key="8">
    <source>
        <dbReference type="PIRSR" id="PIRSR611612-50"/>
    </source>
</evidence>
<dbReference type="EMBL" id="NMQW01000008">
    <property type="protein sequence ID" value="OXM87157.1"/>
    <property type="molecule type" value="Genomic_DNA"/>
</dbReference>
<evidence type="ECO:0000256" key="5">
    <source>
        <dbReference type="ARBA" id="ARBA00047778"/>
    </source>
</evidence>
<feature type="binding site" description="via carbamate group" evidence="6 9">
    <location>
        <position position="221"/>
    </location>
    <ligand>
        <name>Ni(2+)</name>
        <dbReference type="ChEBI" id="CHEBI:49786"/>
        <label>1</label>
    </ligand>
</feature>
<feature type="binding site" evidence="6 9">
    <location>
        <position position="364"/>
    </location>
    <ligand>
        <name>Ni(2+)</name>
        <dbReference type="ChEBI" id="CHEBI:49786"/>
        <label>1</label>
    </ligand>
</feature>
<feature type="binding site" evidence="6 9">
    <location>
        <position position="250"/>
    </location>
    <ligand>
        <name>Ni(2+)</name>
        <dbReference type="ChEBI" id="CHEBI:49786"/>
        <label>2</label>
    </ligand>
</feature>
<dbReference type="UniPathway" id="UPA00258">
    <property type="reaction ID" value="UER00370"/>
</dbReference>
<reference evidence="15 16" key="1">
    <citation type="submission" date="2017-07" db="EMBL/GenBank/DDBJ databases">
        <title>Genome sequencing and assembly of Paenibacillus rigui.</title>
        <authorList>
            <person name="Mayilraj S."/>
        </authorList>
    </citation>
    <scope>NUCLEOTIDE SEQUENCE [LARGE SCALE GENOMIC DNA]</scope>
    <source>
        <strain evidence="15 16">JCM 16352</strain>
    </source>
</reference>
<comment type="subcellular location">
    <subcellularLocation>
        <location evidence="6 11">Cytoplasm</location>
    </subcellularLocation>
</comment>
<evidence type="ECO:0000256" key="4">
    <source>
        <dbReference type="ARBA" id="ARBA00022801"/>
    </source>
</evidence>
<dbReference type="NCBIfam" id="NF009685">
    <property type="entry name" value="PRK13206.1"/>
    <property type="match status" value="1"/>
</dbReference>
<feature type="binding site" evidence="6 9">
    <location>
        <position position="138"/>
    </location>
    <ligand>
        <name>Ni(2+)</name>
        <dbReference type="ChEBI" id="CHEBI:49786"/>
        <label>1</label>
    </ligand>
</feature>
<organism evidence="15 16">
    <name type="scientific">Paenibacillus rigui</name>
    <dbReference type="NCBI Taxonomy" id="554312"/>
    <lineage>
        <taxon>Bacteria</taxon>
        <taxon>Bacillati</taxon>
        <taxon>Bacillota</taxon>
        <taxon>Bacilli</taxon>
        <taxon>Bacillales</taxon>
        <taxon>Paenibacillaceae</taxon>
        <taxon>Paenibacillus</taxon>
    </lineage>
</organism>
<evidence type="ECO:0000313" key="16">
    <source>
        <dbReference type="Proteomes" id="UP000215509"/>
    </source>
</evidence>
<dbReference type="GO" id="GO:0009039">
    <property type="term" value="F:urease activity"/>
    <property type="evidence" value="ECO:0007669"/>
    <property type="project" value="UniProtKB-UniRule"/>
</dbReference>